<dbReference type="AlphaFoldDB" id="A0AAI8SG16"/>
<evidence type="ECO:0000313" key="2">
    <source>
        <dbReference type="Proteomes" id="UP000327362"/>
    </source>
</evidence>
<gene>
    <name evidence="1" type="ORF">JPH1_01430</name>
</gene>
<dbReference type="EMBL" id="AP020326">
    <property type="protein sequence ID" value="BBN45668.1"/>
    <property type="molecule type" value="Genomic_DNA"/>
</dbReference>
<dbReference type="Proteomes" id="UP000327362">
    <property type="component" value="Chromosome"/>
</dbReference>
<proteinExistence type="predicted"/>
<reference evidence="1 2" key="1">
    <citation type="submission" date="2019-09" db="EMBL/GenBank/DDBJ databases">
        <title>Complete genome sequence of Mycobacterium avium subsp. hominissuis strain JP-H-1.</title>
        <authorList>
            <person name="Kinoshita Y."/>
            <person name="Niwa H."/>
            <person name="Uchida-Fujii E."/>
            <person name="Nukada T."/>
        </authorList>
    </citation>
    <scope>NUCLEOTIDE SEQUENCE [LARGE SCALE GENOMIC DNA]</scope>
    <source>
        <strain evidence="1 2">JP-H-1</strain>
    </source>
</reference>
<evidence type="ECO:0000313" key="1">
    <source>
        <dbReference type="EMBL" id="BBN45668.1"/>
    </source>
</evidence>
<name>A0AAI8SG16_MYCAV</name>
<sequence>MINEITQPTTTVPPITLAQINNTRRCSSLIRCWASASGAASAIEAGPAVKVRTRYCTPLIVVLA</sequence>
<accession>A0AAI8SG16</accession>
<organism evidence="1 2">
    <name type="scientific">Mycobacterium avium subsp. hominissuis</name>
    <dbReference type="NCBI Taxonomy" id="439334"/>
    <lineage>
        <taxon>Bacteria</taxon>
        <taxon>Bacillati</taxon>
        <taxon>Actinomycetota</taxon>
        <taxon>Actinomycetes</taxon>
        <taxon>Mycobacteriales</taxon>
        <taxon>Mycobacteriaceae</taxon>
        <taxon>Mycobacterium</taxon>
        <taxon>Mycobacterium avium complex (MAC)</taxon>
    </lineage>
</organism>
<protein>
    <submittedName>
        <fullName evidence="1">Uncharacterized protein</fullName>
    </submittedName>
</protein>